<dbReference type="InterPro" id="IPR044203">
    <property type="entry name" value="GlbO/GLB3-like"/>
</dbReference>
<dbReference type="InterPro" id="IPR012292">
    <property type="entry name" value="Globin/Proto"/>
</dbReference>
<dbReference type="GO" id="GO:0020037">
    <property type="term" value="F:heme binding"/>
    <property type="evidence" value="ECO:0007669"/>
    <property type="project" value="InterPro"/>
</dbReference>
<accession>A0A5Q2RM44</accession>
<dbReference type="PANTHER" id="PTHR47366">
    <property type="entry name" value="TWO-ON-TWO HEMOGLOBIN-3"/>
    <property type="match status" value="1"/>
</dbReference>
<dbReference type="Gene3D" id="1.10.490.10">
    <property type="entry name" value="Globins"/>
    <property type="match status" value="1"/>
</dbReference>
<keyword evidence="2" id="KW-0813">Transport</keyword>
<dbReference type="InterPro" id="IPR009050">
    <property type="entry name" value="Globin-like_sf"/>
</dbReference>
<dbReference type="InterPro" id="IPR001486">
    <property type="entry name" value="Hemoglobin_trunc"/>
</dbReference>
<dbReference type="PANTHER" id="PTHR47366:SF1">
    <property type="entry name" value="TWO-ON-TWO HEMOGLOBIN-3"/>
    <property type="match status" value="1"/>
</dbReference>
<dbReference type="GO" id="GO:0019825">
    <property type="term" value="F:oxygen binding"/>
    <property type="evidence" value="ECO:0007669"/>
    <property type="project" value="InterPro"/>
</dbReference>
<evidence type="ECO:0000313" key="7">
    <source>
        <dbReference type="EMBL" id="QGG95496.1"/>
    </source>
</evidence>
<dbReference type="Proteomes" id="UP000334019">
    <property type="component" value="Chromosome"/>
</dbReference>
<evidence type="ECO:0000256" key="3">
    <source>
        <dbReference type="ARBA" id="ARBA00022617"/>
    </source>
</evidence>
<evidence type="ECO:0000256" key="1">
    <source>
        <dbReference type="ARBA" id="ARBA00001971"/>
    </source>
</evidence>
<protein>
    <submittedName>
        <fullName evidence="7">Globin</fullName>
    </submittedName>
</protein>
<proteinExistence type="inferred from homology"/>
<evidence type="ECO:0000256" key="5">
    <source>
        <dbReference type="ARBA" id="ARBA00023004"/>
    </source>
</evidence>
<evidence type="ECO:0000256" key="4">
    <source>
        <dbReference type="ARBA" id="ARBA00022723"/>
    </source>
</evidence>
<dbReference type="EMBL" id="CP045851">
    <property type="protein sequence ID" value="QGG95496.1"/>
    <property type="molecule type" value="Genomic_DNA"/>
</dbReference>
<dbReference type="RefSeq" id="WP_153759603.1">
    <property type="nucleotide sequence ID" value="NZ_CP045851.1"/>
</dbReference>
<dbReference type="GO" id="GO:0005344">
    <property type="term" value="F:oxygen carrier activity"/>
    <property type="evidence" value="ECO:0007669"/>
    <property type="project" value="InterPro"/>
</dbReference>
<keyword evidence="8" id="KW-1185">Reference proteome</keyword>
<name>A0A5Q2RM44_9ACTN</name>
<dbReference type="AlphaFoldDB" id="A0A5Q2RM44"/>
<dbReference type="SUPFAM" id="SSF46458">
    <property type="entry name" value="Globin-like"/>
    <property type="match status" value="1"/>
</dbReference>
<organism evidence="7 8">
    <name type="scientific">Actinomarinicola tropica</name>
    <dbReference type="NCBI Taxonomy" id="2789776"/>
    <lineage>
        <taxon>Bacteria</taxon>
        <taxon>Bacillati</taxon>
        <taxon>Actinomycetota</taxon>
        <taxon>Acidimicrobiia</taxon>
        <taxon>Acidimicrobiales</taxon>
        <taxon>Iamiaceae</taxon>
        <taxon>Actinomarinicola</taxon>
    </lineage>
</organism>
<keyword evidence="5" id="KW-0408">Iron</keyword>
<dbReference type="InterPro" id="IPR019795">
    <property type="entry name" value="Globin_bac-like_CS"/>
</dbReference>
<dbReference type="KEGG" id="atq:GH723_10530"/>
<keyword evidence="4" id="KW-0479">Metal-binding</keyword>
<keyword evidence="3" id="KW-0349">Heme</keyword>
<dbReference type="CDD" id="cd14771">
    <property type="entry name" value="TrHb2_Mt-trHbO-like_O"/>
    <property type="match status" value="1"/>
</dbReference>
<comment type="cofactor">
    <cofactor evidence="1">
        <name>heme</name>
        <dbReference type="ChEBI" id="CHEBI:30413"/>
    </cofactor>
</comment>
<comment type="similarity">
    <text evidence="6">Belongs to the truncated hemoglobin family. Group II subfamily.</text>
</comment>
<dbReference type="GO" id="GO:0046872">
    <property type="term" value="F:metal ion binding"/>
    <property type="evidence" value="ECO:0007669"/>
    <property type="project" value="UniProtKB-KW"/>
</dbReference>
<dbReference type="PROSITE" id="PS01213">
    <property type="entry name" value="GLOBIN_FAM_2"/>
    <property type="match status" value="1"/>
</dbReference>
<reference evidence="7 8" key="1">
    <citation type="submission" date="2019-11" db="EMBL/GenBank/DDBJ databases">
        <authorList>
            <person name="He Y."/>
        </authorList>
    </citation>
    <scope>NUCLEOTIDE SEQUENCE [LARGE SCALE GENOMIC DNA]</scope>
    <source>
        <strain evidence="7 8">SCSIO 58843</strain>
    </source>
</reference>
<evidence type="ECO:0000256" key="2">
    <source>
        <dbReference type="ARBA" id="ARBA00022448"/>
    </source>
</evidence>
<dbReference type="Pfam" id="PF01152">
    <property type="entry name" value="Bac_globin"/>
    <property type="match status" value="1"/>
</dbReference>
<sequence length="146" mass="16411">MSDAAPPEGPTVYDAVGGQPFFDELVDRFYDGVEGDPVLRPMYPEEDMAGARHRLAGFLAQYWGGPPRYSEERGHPRLRMRHNPFTIGQTERDHWLAHMRDAVDRTLAARDLPDEIEQQMLSYFEMAASAMVNSPFRFTGPGPAGA</sequence>
<gene>
    <name evidence="7" type="ORF">GH723_10530</name>
</gene>
<evidence type="ECO:0000313" key="8">
    <source>
        <dbReference type="Proteomes" id="UP000334019"/>
    </source>
</evidence>
<evidence type="ECO:0000256" key="6">
    <source>
        <dbReference type="ARBA" id="ARBA00034496"/>
    </source>
</evidence>